<keyword evidence="2" id="KW-1185">Reference proteome</keyword>
<reference evidence="1 2" key="1">
    <citation type="submission" date="2023-01" db="EMBL/GenBank/DDBJ databases">
        <title>Vibrio sp. KJ40-1 sp.nov, isolated from marine algae.</title>
        <authorList>
            <person name="Butt M."/>
            <person name="Kim J.M.J."/>
            <person name="Jeon C.O.C."/>
        </authorList>
    </citation>
    <scope>NUCLEOTIDE SEQUENCE [LARGE SCALE GENOMIC DNA]</scope>
    <source>
        <strain evidence="1 2">KJ40-1</strain>
    </source>
</reference>
<sequence>MTILHADDDIDPKSERARFLFARGGWPAFHRINFDIDLIFSAAEEWKRDLEGLDKAWLVWNAHDDWCSVQQRLVESVGWTPLVGCDPRVGKPTNLSKNAIFYDFNKTLKLPFLHPVFVLEFVFLFIDKLAFWHSDLLLPTEKMQTLADLFDELEDGQTCAVKHWHKKRFWRKPQRAWELVGCTTKNASLNQYEVGSGWWSNIYAHINCPDEKEAIYRKNKVNWDHGAGIKYWKDRYGGDLKYIPLEYVEKGHFSPTSHPKLFARQKHAIGRDLNSQLDSQTGVTAACNLVGLDYIKLMSDYE</sequence>
<proteinExistence type="predicted"/>
<name>A0ABT4YQF9_9VIBR</name>
<gene>
    <name evidence="1" type="ORF">PGX00_08610</name>
</gene>
<accession>A0ABT4YQF9</accession>
<evidence type="ECO:0000313" key="1">
    <source>
        <dbReference type="EMBL" id="MDB1123715.1"/>
    </source>
</evidence>
<dbReference type="EMBL" id="JAQLOI010000001">
    <property type="protein sequence ID" value="MDB1123715.1"/>
    <property type="molecule type" value="Genomic_DNA"/>
</dbReference>
<protein>
    <submittedName>
        <fullName evidence="1">Uncharacterized protein</fullName>
    </submittedName>
</protein>
<dbReference type="Proteomes" id="UP001210678">
    <property type="component" value="Unassembled WGS sequence"/>
</dbReference>
<evidence type="ECO:0000313" key="2">
    <source>
        <dbReference type="Proteomes" id="UP001210678"/>
    </source>
</evidence>
<comment type="caution">
    <text evidence="1">The sequence shown here is derived from an EMBL/GenBank/DDBJ whole genome shotgun (WGS) entry which is preliminary data.</text>
</comment>
<organism evidence="1 2">
    <name type="scientific">Vibrio algarum</name>
    <dbReference type="NCBI Taxonomy" id="3020714"/>
    <lineage>
        <taxon>Bacteria</taxon>
        <taxon>Pseudomonadati</taxon>
        <taxon>Pseudomonadota</taxon>
        <taxon>Gammaproteobacteria</taxon>
        <taxon>Vibrionales</taxon>
        <taxon>Vibrionaceae</taxon>
        <taxon>Vibrio</taxon>
    </lineage>
</organism>
<dbReference type="RefSeq" id="WP_272135287.1">
    <property type="nucleotide sequence ID" value="NZ_JAQLOI010000001.1"/>
</dbReference>